<sequence>MISIGAIACLIKLKNTIFPVLHLPQGRLLARVIKASSLWECFAIAHLRKTTVIKSVC</sequence>
<dbReference type="RefSeq" id="WP_187707030.1">
    <property type="nucleotide sequence ID" value="NZ_CP060822.1"/>
</dbReference>
<reference evidence="1 2" key="1">
    <citation type="submission" date="2020-08" db="EMBL/GenBank/DDBJ databases">
        <title>Complete genome sequence of Raphidiopsis curvispora isolated from drinking water reservoir in South Korea.</title>
        <authorList>
            <person name="Jeong J."/>
        </authorList>
    </citation>
    <scope>NUCLEOTIDE SEQUENCE [LARGE SCALE GENOMIC DNA]</scope>
    <source>
        <strain evidence="1 2">GIHE-G1</strain>
    </source>
</reference>
<dbReference type="AlphaFoldDB" id="A0A7H0F3R3"/>
<proteinExistence type="predicted"/>
<evidence type="ECO:0000313" key="2">
    <source>
        <dbReference type="Proteomes" id="UP000516013"/>
    </source>
</evidence>
<dbReference type="KEGG" id="ccur:IAR63_06665"/>
<accession>A0A7H0F3R3</accession>
<dbReference type="EMBL" id="CP060822">
    <property type="protein sequence ID" value="QNP30679.1"/>
    <property type="molecule type" value="Genomic_DNA"/>
</dbReference>
<protein>
    <submittedName>
        <fullName evidence="1">Uncharacterized protein</fullName>
    </submittedName>
</protein>
<dbReference type="Proteomes" id="UP000516013">
    <property type="component" value="Chromosome"/>
</dbReference>
<name>A0A7H0F3R3_9CYAN</name>
<keyword evidence="2" id="KW-1185">Reference proteome</keyword>
<organism evidence="1 2">
    <name type="scientific">Cylindrospermopsis curvispora GIHE-G1</name>
    <dbReference type="NCBI Taxonomy" id="2666332"/>
    <lineage>
        <taxon>Bacteria</taxon>
        <taxon>Bacillati</taxon>
        <taxon>Cyanobacteriota</taxon>
        <taxon>Cyanophyceae</taxon>
        <taxon>Nostocales</taxon>
        <taxon>Aphanizomenonaceae</taxon>
        <taxon>Cylindrospermopsis</taxon>
    </lineage>
</organism>
<evidence type="ECO:0000313" key="1">
    <source>
        <dbReference type="EMBL" id="QNP30679.1"/>
    </source>
</evidence>
<gene>
    <name evidence="1" type="ORF">IAR63_06665</name>
</gene>